<accession>A0ABR2GRA8</accession>
<organism evidence="1 2">
    <name type="scientific">Tritrichomonas musculus</name>
    <dbReference type="NCBI Taxonomy" id="1915356"/>
    <lineage>
        <taxon>Eukaryota</taxon>
        <taxon>Metamonada</taxon>
        <taxon>Parabasalia</taxon>
        <taxon>Tritrichomonadida</taxon>
        <taxon>Tritrichomonadidae</taxon>
        <taxon>Tritrichomonas</taxon>
    </lineage>
</organism>
<comment type="caution">
    <text evidence="1">The sequence shown here is derived from an EMBL/GenBank/DDBJ whole genome shotgun (WGS) entry which is preliminary data.</text>
</comment>
<gene>
    <name evidence="1" type="ORF">M9Y10_037712</name>
</gene>
<dbReference type="Gene3D" id="3.90.960.10">
    <property type="entry name" value="YbaK/aminoacyl-tRNA synthetase-associated domain"/>
    <property type="match status" value="1"/>
</dbReference>
<protein>
    <submittedName>
        <fullName evidence="1">Uncharacterized protein</fullName>
    </submittedName>
</protein>
<keyword evidence="2" id="KW-1185">Reference proteome</keyword>
<evidence type="ECO:0000313" key="2">
    <source>
        <dbReference type="Proteomes" id="UP001470230"/>
    </source>
</evidence>
<evidence type="ECO:0000313" key="1">
    <source>
        <dbReference type="EMBL" id="KAK8836453.1"/>
    </source>
</evidence>
<sequence>MEQKLQILEKHVSELEKVIFSKKVIIPDPPFRPEDHIDPGLIQMAKDRHLEGFCAARRVPSDYYQRDLEYRRNSIDAQSVDQLCKCVIYEIKDAPDPLKRFICLVVQYVDRISPQKLLDVASMICDHQVSEVSNAKEEDAQELSGSKYNAMTPVYLRPSKEYQKYHVTVVLSEKIAALNPPFFWLGGGEVDVKFGIQTQKFVSTFNPIIYNFSK</sequence>
<reference evidence="1 2" key="1">
    <citation type="submission" date="2024-04" db="EMBL/GenBank/DDBJ databases">
        <title>Tritrichomonas musculus Genome.</title>
        <authorList>
            <person name="Alves-Ferreira E."/>
            <person name="Grigg M."/>
            <person name="Lorenzi H."/>
            <person name="Galac M."/>
        </authorList>
    </citation>
    <scope>NUCLEOTIDE SEQUENCE [LARGE SCALE GENOMIC DNA]</scope>
    <source>
        <strain evidence="1 2">EAF2021</strain>
    </source>
</reference>
<dbReference type="InterPro" id="IPR036754">
    <property type="entry name" value="YbaK/aa-tRNA-synt-asso_dom_sf"/>
</dbReference>
<dbReference type="PANTHER" id="PTHR30411">
    <property type="entry name" value="CYTOPLASMIC PROTEIN"/>
    <property type="match status" value="1"/>
</dbReference>
<name>A0ABR2GRA8_9EUKA</name>
<dbReference type="SUPFAM" id="SSF55826">
    <property type="entry name" value="YbaK/ProRS associated domain"/>
    <property type="match status" value="1"/>
</dbReference>
<dbReference type="EMBL" id="JAPFFF010000065">
    <property type="protein sequence ID" value="KAK8836453.1"/>
    <property type="molecule type" value="Genomic_DNA"/>
</dbReference>
<dbReference type="PANTHER" id="PTHR30411:SF4">
    <property type="entry name" value="YBAK_AMINOACYL-TRNA SYNTHETASE-ASSOCIATED DOMAIN-CONTAINING PROTEIN"/>
    <property type="match status" value="1"/>
</dbReference>
<proteinExistence type="predicted"/>
<dbReference type="Proteomes" id="UP001470230">
    <property type="component" value="Unassembled WGS sequence"/>
</dbReference>